<proteinExistence type="inferred from homology"/>
<comment type="subunit">
    <text evidence="7">Component of the 19S proteasome regulatory particle complex. The 26S proteasome consists of a 20S core particle (CP) and two 19S regulatory subunits (RP). The regulatory particle is made of a lid composed of 9 subunits, a base containing 6 ATPases and few additional components including PSMD2. Interacts with RPGRIP1L. Interacts with CRY1 in a KDM8-dependent manner. Interacts (via C-terminus) with phosphatase UBLCP1 (via ubiquitin-like domain); the interaction recruits UBLCP1 to the 19S regulatory particle where it dephosphorylates 19S subunit PSMC2/RPT1 which impairs PSMC2 ATPase activity and disrupts 26S proteasome assembly.</text>
</comment>
<feature type="domain" description="26S proteasome non-ATPase regulatory subunit RPN1 C-terminal" evidence="11">
    <location>
        <begin position="881"/>
        <end position="934"/>
    </location>
</feature>
<feature type="region of interest" description="Disordered" evidence="9">
    <location>
        <begin position="649"/>
        <end position="673"/>
    </location>
</feature>
<dbReference type="GO" id="GO:0030234">
    <property type="term" value="F:enzyme regulator activity"/>
    <property type="evidence" value="ECO:0007669"/>
    <property type="project" value="UniProtKB-UniRule"/>
</dbReference>
<keyword evidence="6 8" id="KW-0647">Proteasome</keyword>
<evidence type="ECO:0000256" key="9">
    <source>
        <dbReference type="SAM" id="MobiDB-lite"/>
    </source>
</evidence>
<evidence type="ECO:0000256" key="7">
    <source>
        <dbReference type="ARBA" id="ARBA00046857"/>
    </source>
</evidence>
<dbReference type="Pfam" id="PF17781">
    <property type="entry name" value="RPN1_RPN2_N"/>
    <property type="match status" value="1"/>
</dbReference>
<dbReference type="Proteomes" id="UP000677803">
    <property type="component" value="Unassembled WGS sequence"/>
</dbReference>
<dbReference type="InterPro" id="IPR016024">
    <property type="entry name" value="ARM-type_fold"/>
</dbReference>
<dbReference type="InterPro" id="IPR041433">
    <property type="entry name" value="RPN1_C"/>
</dbReference>
<dbReference type="GO" id="GO:0008540">
    <property type="term" value="C:proteasome regulatory particle, base subcomplex"/>
    <property type="evidence" value="ECO:0007669"/>
    <property type="project" value="UniProtKB-UniRule"/>
</dbReference>
<organism evidence="12 13">
    <name type="scientific">Menidia menidia</name>
    <name type="common">Atlantic silverside</name>
    <dbReference type="NCBI Taxonomy" id="238744"/>
    <lineage>
        <taxon>Eukaryota</taxon>
        <taxon>Metazoa</taxon>
        <taxon>Chordata</taxon>
        <taxon>Craniata</taxon>
        <taxon>Vertebrata</taxon>
        <taxon>Euteleostomi</taxon>
        <taxon>Actinopterygii</taxon>
        <taxon>Neopterygii</taxon>
        <taxon>Teleostei</taxon>
        <taxon>Neoteleostei</taxon>
        <taxon>Acanthomorphata</taxon>
        <taxon>Ovalentaria</taxon>
        <taxon>Atherinomorphae</taxon>
        <taxon>Atheriniformes</taxon>
        <taxon>Atherinopsidae</taxon>
        <taxon>Menidiinae</taxon>
        <taxon>Menidia</taxon>
    </lineage>
</organism>
<keyword evidence="5" id="KW-0677">Repeat</keyword>
<dbReference type="FunFam" id="1.25.10.10:FF:000026">
    <property type="entry name" value="26S proteasome non-ATPase regulatory subunit 2"/>
    <property type="match status" value="1"/>
</dbReference>
<comment type="function">
    <text evidence="1 8">Component of the 26S proteasome, a multiprotein complex involved in the ATP-dependent degradation of ubiquitinated proteins. This complex plays a key role in the maintenance of protein homeostasis by removing misfolded or damaged proteins, which could impair cellular functions, and by removing proteins whose functions are no longer required. Therefore, the proteasome participates in numerous cellular processes, including cell cycle progression, apoptosis, or DNA damage repair.</text>
</comment>
<dbReference type="InterPro" id="IPR040892">
    <property type="entry name" value="RPN1_N"/>
</dbReference>
<dbReference type="PANTHER" id="PTHR10943:SF1">
    <property type="entry name" value="26S PROTEASOME NON-ATPASE REGULATORY SUBUNIT 2"/>
    <property type="match status" value="1"/>
</dbReference>
<feature type="compositionally biased region" description="Basic and acidic residues" evidence="9">
    <location>
        <begin position="649"/>
        <end position="671"/>
    </location>
</feature>
<gene>
    <name evidence="12" type="ORF">MMEN_LOCUS18829</name>
</gene>
<evidence type="ECO:0000313" key="12">
    <source>
        <dbReference type="EMBL" id="CAG6007868.1"/>
    </source>
</evidence>
<dbReference type="GO" id="GO:0043161">
    <property type="term" value="P:proteasome-mediated ubiquitin-dependent protein catabolic process"/>
    <property type="evidence" value="ECO:0007669"/>
    <property type="project" value="TreeGrafter"/>
</dbReference>
<feature type="domain" description="RPN1 N-terminal" evidence="10">
    <location>
        <begin position="50"/>
        <end position="348"/>
    </location>
</feature>
<dbReference type="PANTHER" id="PTHR10943">
    <property type="entry name" value="26S PROTEASOME NON-ATPASE REGULATORY SUBUNIT"/>
    <property type="match status" value="1"/>
</dbReference>
<dbReference type="SUPFAM" id="SSF48371">
    <property type="entry name" value="ARM repeat"/>
    <property type="match status" value="1"/>
</dbReference>
<evidence type="ECO:0000256" key="6">
    <source>
        <dbReference type="ARBA" id="ARBA00022942"/>
    </source>
</evidence>
<dbReference type="GO" id="GO:0042176">
    <property type="term" value="P:regulation of protein catabolic process"/>
    <property type="evidence" value="ECO:0007669"/>
    <property type="project" value="InterPro"/>
</dbReference>
<accession>A0A8S4BR77</accession>
<comment type="similarity">
    <text evidence="3 8">Belongs to the proteasome subunit S2 family.</text>
</comment>
<dbReference type="EMBL" id="CAJRST010037777">
    <property type="protein sequence ID" value="CAG6007868.1"/>
    <property type="molecule type" value="Genomic_DNA"/>
</dbReference>
<evidence type="ECO:0000256" key="5">
    <source>
        <dbReference type="ARBA" id="ARBA00022737"/>
    </source>
</evidence>
<feature type="region of interest" description="Disordered" evidence="9">
    <location>
        <begin position="1"/>
        <end position="46"/>
    </location>
</feature>
<dbReference type="Pfam" id="PF01851">
    <property type="entry name" value="PC_rep"/>
    <property type="match status" value="2"/>
</dbReference>
<dbReference type="InterPro" id="IPR011989">
    <property type="entry name" value="ARM-like"/>
</dbReference>
<dbReference type="PIRSF" id="PIRSF015965">
    <property type="entry name" value="26S_Psome_Rpn1"/>
    <property type="match status" value="1"/>
</dbReference>
<dbReference type="InterPro" id="IPR016643">
    <property type="entry name" value="26S_Psome_Rpn1"/>
</dbReference>
<protein>
    <recommendedName>
        <fullName evidence="4 8">26S proteasome non-ATPase regulatory subunit 2</fullName>
    </recommendedName>
</protein>
<comment type="caution">
    <text evidence="12">The sequence shown here is derived from an EMBL/GenBank/DDBJ whole genome shotgun (WGS) entry which is preliminary data.</text>
</comment>
<sequence length="936" mass="103656">MEEAKKKETKQPEKTDDKDKEKGQQSSGKDKEKKEEQELSEEDKQLQEDLEMMVERLSEKDTALYRPALEELRRLIRSSTTSMTSVPKPLKFLRPHYGKLKEIYEGMAPGENKRFCADVVSVLAMTMSGERECLKYRLLGSQEELASWGHEYVRHLAGEVAKEWQEVEENDKTQQETLLKLVKEIVPYNMAHNAEHEACDLLMEIERLEMLEDYIDENAYGKVCLYLTSCVSYVPEPENSALLRCALNIFRKFSRYPEALRLALILNDVELVENIFTSCKDIVIQKQMAFMLGRHGMFLELNEDVEDYEDLTEIMSNVQLNSNFLALARELDIMEPKVPDDIYKTHLENNRFVLSPVSRAPVSSVLCVPGFGGSGSQVDSARMNLASSFVNGFVNAAFGQDKLLTDDGNKWLYKNKDHGTGTHATPTGNLTRMLSAAASLGMILLWDVDGGLTQIDKYLYSSEDYIKSGALLACGIVNSGVRNECDPALALLSDYVLHNSNVMRIGAIFGLGLAYAGSNREDVLSLLLPVMGDSKSSMEVVGVTALACGMIAVGSCNGDVTSTIVQTIMEKNEQELKDTYARWLPLGLGLNHLGKGEAIETTLAALQVVPEPFRSFANTLVDICAYAGSGNVLKVQQLLHICSEHYEAKEKEKEEDKDKKDKKDKDKKDSAADMGSHQGVAVLGIALIAMGEEIGSEMALRTFGHLLRYGEPTLRRAVPLALALISVSNPRLNILDTLSKFSHDADAEVSHNSIFAMGMVGSGTNNARLAAMLRQLAQYHAKDPNNLFMVRLAQGLTHLGKGTLTLCPYHSDRQLMSQVAVAGLLTVLVSFLDVKNIILGKSHYILYGLVAAMQPRMLVTFDEELRPLPVSVRVGQAVDVVGQAGKPKAITGFQTHTTPVLLAHGERAELATEEYLPVTPILEGFVILRKNPNYET</sequence>
<evidence type="ECO:0000313" key="13">
    <source>
        <dbReference type="Proteomes" id="UP000677803"/>
    </source>
</evidence>
<dbReference type="OrthoDB" id="10252509at2759"/>
<dbReference type="Pfam" id="PF18051">
    <property type="entry name" value="RPN1_C"/>
    <property type="match status" value="1"/>
</dbReference>
<name>A0A8S4BR77_9TELE</name>
<evidence type="ECO:0000256" key="1">
    <source>
        <dbReference type="ARBA" id="ARBA00002362"/>
    </source>
</evidence>
<evidence type="ECO:0000256" key="8">
    <source>
        <dbReference type="PIRNR" id="PIRNR015965"/>
    </source>
</evidence>
<reference evidence="12" key="1">
    <citation type="submission" date="2021-05" db="EMBL/GenBank/DDBJ databases">
        <authorList>
            <person name="Tigano A."/>
        </authorList>
    </citation>
    <scope>NUCLEOTIDE SEQUENCE</scope>
</reference>
<evidence type="ECO:0000256" key="4">
    <source>
        <dbReference type="ARBA" id="ARBA00014928"/>
    </source>
</evidence>
<dbReference type="AlphaFoldDB" id="A0A8S4BR77"/>
<dbReference type="GO" id="GO:0034515">
    <property type="term" value="C:proteasome storage granule"/>
    <property type="evidence" value="ECO:0007669"/>
    <property type="project" value="TreeGrafter"/>
</dbReference>
<dbReference type="InterPro" id="IPR002015">
    <property type="entry name" value="Proteasome/cyclosome_rpt"/>
</dbReference>
<evidence type="ECO:0000259" key="10">
    <source>
        <dbReference type="Pfam" id="PF17781"/>
    </source>
</evidence>
<evidence type="ECO:0000256" key="2">
    <source>
        <dbReference type="ARBA" id="ARBA00004031"/>
    </source>
</evidence>
<dbReference type="Gene3D" id="1.25.10.10">
    <property type="entry name" value="Leucine-rich Repeat Variant"/>
    <property type="match status" value="1"/>
</dbReference>
<evidence type="ECO:0000256" key="3">
    <source>
        <dbReference type="ARBA" id="ARBA00005460"/>
    </source>
</evidence>
<comment type="function">
    <text evidence="2">Binds to the intracellular domain of tumor necrosis factor type 1 receptor. The binding domain of TRAP1 and TRAP2 resides outside the death domain of TNFR1.</text>
</comment>
<evidence type="ECO:0000259" key="11">
    <source>
        <dbReference type="Pfam" id="PF18051"/>
    </source>
</evidence>
<keyword evidence="13" id="KW-1185">Reference proteome</keyword>
<dbReference type="GO" id="GO:0005634">
    <property type="term" value="C:nucleus"/>
    <property type="evidence" value="ECO:0007669"/>
    <property type="project" value="TreeGrafter"/>
</dbReference>